<dbReference type="Pfam" id="PF07729">
    <property type="entry name" value="FCD"/>
    <property type="match status" value="1"/>
</dbReference>
<dbReference type="Gene3D" id="1.10.10.10">
    <property type="entry name" value="Winged helix-like DNA-binding domain superfamily/Winged helix DNA-binding domain"/>
    <property type="match status" value="1"/>
</dbReference>
<evidence type="ECO:0000313" key="5">
    <source>
        <dbReference type="EMBL" id="MBA8823903.1"/>
    </source>
</evidence>
<dbReference type="CDD" id="cd07377">
    <property type="entry name" value="WHTH_GntR"/>
    <property type="match status" value="1"/>
</dbReference>
<dbReference type="SUPFAM" id="SSF48008">
    <property type="entry name" value="GntR ligand-binding domain-like"/>
    <property type="match status" value="1"/>
</dbReference>
<dbReference type="GO" id="GO:0003700">
    <property type="term" value="F:DNA-binding transcription factor activity"/>
    <property type="evidence" value="ECO:0007669"/>
    <property type="project" value="InterPro"/>
</dbReference>
<dbReference type="InterPro" id="IPR000524">
    <property type="entry name" value="Tscrpt_reg_HTH_GntR"/>
</dbReference>
<dbReference type="PANTHER" id="PTHR43537:SF24">
    <property type="entry name" value="GLUCONATE OPERON TRANSCRIPTIONAL REPRESSOR"/>
    <property type="match status" value="1"/>
</dbReference>
<dbReference type="InterPro" id="IPR036390">
    <property type="entry name" value="WH_DNA-bd_sf"/>
</dbReference>
<dbReference type="PANTHER" id="PTHR43537">
    <property type="entry name" value="TRANSCRIPTIONAL REGULATOR, GNTR FAMILY"/>
    <property type="match status" value="1"/>
</dbReference>
<proteinExistence type="predicted"/>
<dbReference type="EMBL" id="JACGWZ010000001">
    <property type="protein sequence ID" value="MBA8823903.1"/>
    <property type="molecule type" value="Genomic_DNA"/>
</dbReference>
<dbReference type="SMART" id="SM00345">
    <property type="entry name" value="HTH_GNTR"/>
    <property type="match status" value="1"/>
</dbReference>
<comment type="caution">
    <text evidence="5">The sequence shown here is derived from an EMBL/GenBank/DDBJ whole genome shotgun (WGS) entry which is preliminary data.</text>
</comment>
<dbReference type="InterPro" id="IPR011711">
    <property type="entry name" value="GntR_C"/>
</dbReference>
<name>A0A839DS48_9PSEU</name>
<dbReference type="InterPro" id="IPR008920">
    <property type="entry name" value="TF_FadR/GntR_C"/>
</dbReference>
<evidence type="ECO:0000256" key="2">
    <source>
        <dbReference type="ARBA" id="ARBA00023125"/>
    </source>
</evidence>
<accession>A0A839DS48</accession>
<organism evidence="5 6">
    <name type="scientific">Halosaccharopolyspora lacisalsi</name>
    <dbReference type="NCBI Taxonomy" id="1000566"/>
    <lineage>
        <taxon>Bacteria</taxon>
        <taxon>Bacillati</taxon>
        <taxon>Actinomycetota</taxon>
        <taxon>Actinomycetes</taxon>
        <taxon>Pseudonocardiales</taxon>
        <taxon>Pseudonocardiaceae</taxon>
        <taxon>Halosaccharopolyspora</taxon>
    </lineage>
</organism>
<protein>
    <submittedName>
        <fullName evidence="5">DNA-binding GntR family transcriptional regulator</fullName>
    </submittedName>
</protein>
<keyword evidence="2 5" id="KW-0238">DNA-binding</keyword>
<dbReference type="InterPro" id="IPR036388">
    <property type="entry name" value="WH-like_DNA-bd_sf"/>
</dbReference>
<dbReference type="PROSITE" id="PS50949">
    <property type="entry name" value="HTH_GNTR"/>
    <property type="match status" value="1"/>
</dbReference>
<gene>
    <name evidence="5" type="ORF">FHX42_001232</name>
</gene>
<feature type="domain" description="HTH gntR-type" evidence="4">
    <location>
        <begin position="15"/>
        <end position="82"/>
    </location>
</feature>
<keyword evidence="6" id="KW-1185">Reference proteome</keyword>
<dbReference type="GO" id="GO:0003677">
    <property type="term" value="F:DNA binding"/>
    <property type="evidence" value="ECO:0007669"/>
    <property type="project" value="UniProtKB-KW"/>
</dbReference>
<keyword evidence="1" id="KW-0805">Transcription regulation</keyword>
<sequence length="235" mass="25951">MTQHTLDASSITRGDGLVDKAYKVIRDAILSRRLAPGSRLSVPEFARQLDISRSPVREAIARIEYEGLAESTSHRGAVVVQIGLDELISIYDLREVLEGLAARLATRAADTTVIDDLEQNWQAHHDAVESGDVERHMELDAAFHGHIRDAAGNLRLSDNLRQLQGQIRIAMTTTVARRGGMDAALAEHRTLIDAIRGGDPAVAENVARDHITRLRESLHDAALADHHHIDERHET</sequence>
<reference evidence="5 6" key="1">
    <citation type="submission" date="2020-07" db="EMBL/GenBank/DDBJ databases">
        <title>Sequencing the genomes of 1000 actinobacteria strains.</title>
        <authorList>
            <person name="Klenk H.-P."/>
        </authorList>
    </citation>
    <scope>NUCLEOTIDE SEQUENCE [LARGE SCALE GENOMIC DNA]</scope>
    <source>
        <strain evidence="5 6">DSM 45975</strain>
    </source>
</reference>
<evidence type="ECO:0000259" key="4">
    <source>
        <dbReference type="PROSITE" id="PS50949"/>
    </source>
</evidence>
<dbReference type="Gene3D" id="1.20.120.530">
    <property type="entry name" value="GntR ligand-binding domain-like"/>
    <property type="match status" value="1"/>
</dbReference>
<dbReference type="RefSeq" id="WP_182543112.1">
    <property type="nucleotide sequence ID" value="NZ_JACGWZ010000001.1"/>
</dbReference>
<evidence type="ECO:0000313" key="6">
    <source>
        <dbReference type="Proteomes" id="UP000569329"/>
    </source>
</evidence>
<evidence type="ECO:0000256" key="1">
    <source>
        <dbReference type="ARBA" id="ARBA00023015"/>
    </source>
</evidence>
<dbReference type="AlphaFoldDB" id="A0A839DS48"/>
<dbReference type="Pfam" id="PF00392">
    <property type="entry name" value="GntR"/>
    <property type="match status" value="1"/>
</dbReference>
<dbReference type="SUPFAM" id="SSF46785">
    <property type="entry name" value="Winged helix' DNA-binding domain"/>
    <property type="match status" value="1"/>
</dbReference>
<evidence type="ECO:0000256" key="3">
    <source>
        <dbReference type="ARBA" id="ARBA00023163"/>
    </source>
</evidence>
<keyword evidence="3" id="KW-0804">Transcription</keyword>
<dbReference type="SMART" id="SM00895">
    <property type="entry name" value="FCD"/>
    <property type="match status" value="1"/>
</dbReference>
<dbReference type="Proteomes" id="UP000569329">
    <property type="component" value="Unassembled WGS sequence"/>
</dbReference>